<evidence type="ECO:0000313" key="2">
    <source>
        <dbReference type="Proteomes" id="UP000181942"/>
    </source>
</evidence>
<proteinExistence type="predicted"/>
<organism evidence="1 2">
    <name type="scientific">Streptomyces mirabilis</name>
    <dbReference type="NCBI Taxonomy" id="68239"/>
    <lineage>
        <taxon>Bacteria</taxon>
        <taxon>Bacillati</taxon>
        <taxon>Actinomycetota</taxon>
        <taxon>Actinomycetes</taxon>
        <taxon>Kitasatosporales</taxon>
        <taxon>Streptomycetaceae</taxon>
        <taxon>Streptomyces</taxon>
    </lineage>
</organism>
<dbReference type="EMBL" id="FONR01000024">
    <property type="protein sequence ID" value="SFG62677.1"/>
    <property type="molecule type" value="Genomic_DNA"/>
</dbReference>
<evidence type="ECO:0008006" key="3">
    <source>
        <dbReference type="Google" id="ProtNLM"/>
    </source>
</evidence>
<evidence type="ECO:0000313" key="1">
    <source>
        <dbReference type="EMBL" id="SFG62677.1"/>
    </source>
</evidence>
<dbReference type="Proteomes" id="UP000181942">
    <property type="component" value="Unassembled WGS sequence"/>
</dbReference>
<accession>A0A1I2TH54</accession>
<dbReference type="AlphaFoldDB" id="A0A1I2TH54"/>
<dbReference type="Gene3D" id="1.25.40.10">
    <property type="entry name" value="Tetratricopeptide repeat domain"/>
    <property type="match status" value="1"/>
</dbReference>
<reference evidence="1 2" key="1">
    <citation type="submission" date="2016-10" db="EMBL/GenBank/DDBJ databases">
        <authorList>
            <person name="de Groot N.N."/>
        </authorList>
    </citation>
    <scope>NUCLEOTIDE SEQUENCE [LARGE SCALE GENOMIC DNA]</scope>
    <source>
        <strain evidence="1 2">OK461</strain>
    </source>
</reference>
<name>A0A1I2TH54_9ACTN</name>
<dbReference type="InterPro" id="IPR011990">
    <property type="entry name" value="TPR-like_helical_dom_sf"/>
</dbReference>
<gene>
    <name evidence="1" type="ORF">SAMN02787118_12472</name>
</gene>
<feature type="non-terminal residue" evidence="1">
    <location>
        <position position="1"/>
    </location>
</feature>
<protein>
    <recommendedName>
        <fullName evidence="3">Tetratricopeptide repeat-containing protein</fullName>
    </recommendedName>
</protein>
<sequence length="45" mass="5336">RQRVLGPEHPHTLNSRTNLEAALAAMRRGNGRRMRWLSVMRRRAR</sequence>